<dbReference type="AlphaFoldDB" id="A0A5D0RGW0"/>
<gene>
    <name evidence="3" type="ORF">FVF75_14690</name>
</gene>
<dbReference type="EMBL" id="VSIY01000014">
    <property type="protein sequence ID" value="TYB80075.1"/>
    <property type="molecule type" value="Genomic_DNA"/>
</dbReference>
<keyword evidence="4" id="KW-1185">Reference proteome</keyword>
<organism evidence="3 4">
    <name type="scientific">Maritimibacter fusiformis</name>
    <dbReference type="NCBI Taxonomy" id="2603819"/>
    <lineage>
        <taxon>Bacteria</taxon>
        <taxon>Pseudomonadati</taxon>
        <taxon>Pseudomonadota</taxon>
        <taxon>Alphaproteobacteria</taxon>
        <taxon>Rhodobacterales</taxon>
        <taxon>Roseobacteraceae</taxon>
        <taxon>Maritimibacter</taxon>
    </lineage>
</organism>
<dbReference type="CDD" id="cd05374">
    <property type="entry name" value="17beta-HSD-like_SDR_c"/>
    <property type="match status" value="1"/>
</dbReference>
<dbReference type="Proteomes" id="UP000322080">
    <property type="component" value="Unassembled WGS sequence"/>
</dbReference>
<proteinExistence type="inferred from homology"/>
<evidence type="ECO:0000313" key="3">
    <source>
        <dbReference type="EMBL" id="TYB80075.1"/>
    </source>
</evidence>
<dbReference type="InterPro" id="IPR020904">
    <property type="entry name" value="Sc_DH/Rdtase_CS"/>
</dbReference>
<sequence length="277" mass="30556">MTQRAILITGCSSGIGYDAAHALARRGWRVFATCRNPDDCARLRAEGLESFVLDHDDANTIAAAVTEATTRTGGRLDAIFANAGFGMPVAAEDLTTDALRAMFETNFFGVHELVRRVIPVMRAQGHGRIVICSSALGLAAIRWRAPYTATKFALEGYADTLRLELTEANIHTILLEPGPITSAFRANSRARFQRWVDWENSALRAGYEQTILPRLNAGQDRRDPFELPAAAVTARLIRALDAPRPRARYAITLPAHLNAFARRALPTRLTDYLRGRI</sequence>
<name>A0A5D0RGW0_9RHOB</name>
<comment type="similarity">
    <text evidence="1">Belongs to the short-chain dehydrogenases/reductases (SDR) family.</text>
</comment>
<dbReference type="PANTHER" id="PTHR44169:SF6">
    <property type="entry name" value="NADPH-DEPENDENT 1-ACYLDIHYDROXYACETONE PHOSPHATE REDUCTASE"/>
    <property type="match status" value="1"/>
</dbReference>
<evidence type="ECO:0000313" key="4">
    <source>
        <dbReference type="Proteomes" id="UP000322080"/>
    </source>
</evidence>
<evidence type="ECO:0000256" key="2">
    <source>
        <dbReference type="ARBA" id="ARBA00023002"/>
    </source>
</evidence>
<reference evidence="3 4" key="1">
    <citation type="submission" date="2019-08" db="EMBL/GenBank/DDBJ databases">
        <title>Identification of a novel species of the genus Boseongicola.</title>
        <authorList>
            <person name="Zhang X.-Q."/>
        </authorList>
    </citation>
    <scope>NUCLEOTIDE SEQUENCE [LARGE SCALE GENOMIC DNA]</scope>
    <source>
        <strain evidence="3 4">HY14</strain>
    </source>
</reference>
<dbReference type="PROSITE" id="PS00061">
    <property type="entry name" value="ADH_SHORT"/>
    <property type="match status" value="1"/>
</dbReference>
<dbReference type="InterPro" id="IPR036291">
    <property type="entry name" value="NAD(P)-bd_dom_sf"/>
</dbReference>
<dbReference type="SUPFAM" id="SSF51735">
    <property type="entry name" value="NAD(P)-binding Rossmann-fold domains"/>
    <property type="match status" value="1"/>
</dbReference>
<dbReference type="PRINTS" id="PR00081">
    <property type="entry name" value="GDHRDH"/>
</dbReference>
<protein>
    <submittedName>
        <fullName evidence="3">SDR family NAD(P)-dependent oxidoreductase</fullName>
    </submittedName>
</protein>
<keyword evidence="2" id="KW-0560">Oxidoreductase</keyword>
<dbReference type="GO" id="GO:0016491">
    <property type="term" value="F:oxidoreductase activity"/>
    <property type="evidence" value="ECO:0007669"/>
    <property type="project" value="UniProtKB-KW"/>
</dbReference>
<comment type="caution">
    <text evidence="3">The sequence shown here is derived from an EMBL/GenBank/DDBJ whole genome shotgun (WGS) entry which is preliminary data.</text>
</comment>
<dbReference type="InterPro" id="IPR002347">
    <property type="entry name" value="SDR_fam"/>
</dbReference>
<dbReference type="RefSeq" id="WP_148379339.1">
    <property type="nucleotide sequence ID" value="NZ_VSIY01000014.1"/>
</dbReference>
<dbReference type="Pfam" id="PF00106">
    <property type="entry name" value="adh_short"/>
    <property type="match status" value="1"/>
</dbReference>
<dbReference type="PANTHER" id="PTHR44169">
    <property type="entry name" value="NADPH-DEPENDENT 1-ACYLDIHYDROXYACETONE PHOSPHATE REDUCTASE"/>
    <property type="match status" value="1"/>
</dbReference>
<dbReference type="Gene3D" id="3.40.50.720">
    <property type="entry name" value="NAD(P)-binding Rossmann-like Domain"/>
    <property type="match status" value="1"/>
</dbReference>
<accession>A0A5D0RGW0</accession>
<evidence type="ECO:0000256" key="1">
    <source>
        <dbReference type="ARBA" id="ARBA00006484"/>
    </source>
</evidence>